<evidence type="ECO:0000259" key="2">
    <source>
        <dbReference type="Pfam" id="PF00144"/>
    </source>
</evidence>
<feature type="domain" description="Peptidoglycan beta-N-acetylmuramidase NamZ C-terminal" evidence="4">
    <location>
        <begin position="662"/>
        <end position="811"/>
    </location>
</feature>
<dbReference type="PANTHER" id="PTHR42915:SF1">
    <property type="entry name" value="PEPTIDOGLYCAN BETA-N-ACETYLMURAMIDASE NAMZ"/>
    <property type="match status" value="1"/>
</dbReference>
<accession>A0ABT6F955</accession>
<evidence type="ECO:0000259" key="4">
    <source>
        <dbReference type="Pfam" id="PF20732"/>
    </source>
</evidence>
<evidence type="ECO:0000259" key="3">
    <source>
        <dbReference type="Pfam" id="PF07075"/>
    </source>
</evidence>
<dbReference type="Gene3D" id="3.90.1150.140">
    <property type="match status" value="1"/>
</dbReference>
<keyword evidence="6" id="KW-1185">Reference proteome</keyword>
<reference evidence="5 6" key="1">
    <citation type="submission" date="2023-03" db="EMBL/GenBank/DDBJ databases">
        <title>Paludisphaera mucosa sp. nov. a novel planctomycete from northern fen.</title>
        <authorList>
            <person name="Ivanova A."/>
        </authorList>
    </citation>
    <scope>NUCLEOTIDE SEQUENCE [LARGE SCALE GENOMIC DNA]</scope>
    <source>
        <strain evidence="5 6">Pla2</strain>
    </source>
</reference>
<dbReference type="Gene3D" id="3.40.50.12170">
    <property type="entry name" value="Uncharacterised protein PF07075, DUF1343"/>
    <property type="match status" value="1"/>
</dbReference>
<comment type="caution">
    <text evidence="5">The sequence shown here is derived from an EMBL/GenBank/DDBJ whole genome shotgun (WGS) entry which is preliminary data.</text>
</comment>
<feature type="region of interest" description="Disordered" evidence="1">
    <location>
        <begin position="409"/>
        <end position="431"/>
    </location>
</feature>
<dbReference type="PANTHER" id="PTHR42915">
    <property type="entry name" value="HYPOTHETICAL 460 KDA PROTEIN IN FEUA-SIGW INTERGENIC REGION [PRECURSOR]"/>
    <property type="match status" value="1"/>
</dbReference>
<evidence type="ECO:0000313" key="5">
    <source>
        <dbReference type="EMBL" id="MDG3004111.1"/>
    </source>
</evidence>
<dbReference type="InterPro" id="IPR048502">
    <property type="entry name" value="NamZ_N"/>
</dbReference>
<dbReference type="Pfam" id="PF07075">
    <property type="entry name" value="NamZ_N"/>
    <property type="match status" value="1"/>
</dbReference>
<evidence type="ECO:0000256" key="1">
    <source>
        <dbReference type="SAM" id="MobiDB-lite"/>
    </source>
</evidence>
<dbReference type="Pfam" id="PF20732">
    <property type="entry name" value="NamZ_C"/>
    <property type="match status" value="1"/>
</dbReference>
<dbReference type="InterPro" id="IPR012338">
    <property type="entry name" value="Beta-lactam/transpept-like"/>
</dbReference>
<dbReference type="Pfam" id="PF00144">
    <property type="entry name" value="Beta-lactamase"/>
    <property type="match status" value="1"/>
</dbReference>
<organism evidence="5 6">
    <name type="scientific">Paludisphaera mucosa</name>
    <dbReference type="NCBI Taxonomy" id="3030827"/>
    <lineage>
        <taxon>Bacteria</taxon>
        <taxon>Pseudomonadati</taxon>
        <taxon>Planctomycetota</taxon>
        <taxon>Planctomycetia</taxon>
        <taxon>Isosphaerales</taxon>
        <taxon>Isosphaeraceae</taxon>
        <taxon>Paludisphaera</taxon>
    </lineage>
</organism>
<dbReference type="InterPro" id="IPR001466">
    <property type="entry name" value="Beta-lactam-related"/>
</dbReference>
<evidence type="ECO:0000313" key="6">
    <source>
        <dbReference type="Proteomes" id="UP001216907"/>
    </source>
</evidence>
<feature type="domain" description="Beta-lactamase-related" evidence="2">
    <location>
        <begin position="57"/>
        <end position="399"/>
    </location>
</feature>
<dbReference type="InterPro" id="IPR048503">
    <property type="entry name" value="NamZ_C"/>
</dbReference>
<protein>
    <submittedName>
        <fullName evidence="5">DUF1343 domain-containing protein</fullName>
    </submittedName>
</protein>
<feature type="domain" description="Peptidoglycan beta-N-acetylmuramidase NamZ N-terminal" evidence="3">
    <location>
        <begin position="457"/>
        <end position="658"/>
    </location>
</feature>
<proteinExistence type="predicted"/>
<name>A0ABT6F955_9BACT</name>
<dbReference type="SUPFAM" id="SSF56601">
    <property type="entry name" value="beta-lactamase/transpeptidase-like"/>
    <property type="match status" value="1"/>
</dbReference>
<dbReference type="InterPro" id="IPR008302">
    <property type="entry name" value="NamZ"/>
</dbReference>
<gene>
    <name evidence="5" type="ORF">PZE19_10025</name>
</gene>
<dbReference type="Proteomes" id="UP001216907">
    <property type="component" value="Unassembled WGS sequence"/>
</dbReference>
<dbReference type="RefSeq" id="WP_277860473.1">
    <property type="nucleotide sequence ID" value="NZ_JARRAG010000002.1"/>
</dbReference>
<dbReference type="Gene3D" id="3.40.710.10">
    <property type="entry name" value="DD-peptidase/beta-lactamase superfamily"/>
    <property type="match status" value="1"/>
</dbReference>
<sequence>MKQPFDGRLAAWFLVGVFGMGGGIARGWEEPARAGDPEPDAETAAQLGFDSDRLKRIDAVVEKAVAAEQIPGAVVLVGRNGGVAYARTFGRRAVEPTAEPMTRDAVFDMASLTKPIATATSVLVLIEEGKLRPSDPIVKYFPELDNHGKGKITVEHLLRHRAGLIPDNAIDDYKDGPEAAWKKIAELQPVARPGAKFIYSDVGYIILGKLVEKVSGQPLDVFAAERVFRPAGMADAHFRPLAGDAAGRPAVDRIAPTEKEGEAFLRGVVHDPRSRALGGVAGHAGLFATADDLATYARMLLDDGLAPNGARILSPLAVRRMADPADTPENQRRGLGWDVATSYSSPRGELFGPSSFGHTGFTGTSLWIDPETQTFVILLTSRLHPTGKGPSPIALRRDLATLAAAALADPPDHRPASAPEPEPAPEVASAPAPTAAVKCGIDVLAARGFDVLKGKRVGLVTNHTGRSADGRPTIDVLFHAPEVKLVKLFSPEHGIRGALDVDKITDGIDEATKLPVVSLYEGKKRKPQDADLADVDVLVYDIQDIGVRYYTYISTLGLVLEAAKANGKGVVVLDRPNPIDGVSVSGPVRDDGIETFVAYHAIPIRHGMTVGEMAKLYNAERKIGAELTVVPCEGWTRDAAFDRTGLLWVNPSPNMRSLTEALLYPGVGWLEGTNLATGRGTDTPFERVGAPWIKPVEWARSLDAMAIPGVGFTPIEFSPTERQYKGEKCGGVQIQITDRAAFDPIKLGLALALTLRREYKEQWKPERMTTLLTDQATYQAILDLKSIEQIEALWGQELAEFDAVRRRHLIYPE</sequence>
<dbReference type="EMBL" id="JARRAG010000002">
    <property type="protein sequence ID" value="MDG3004111.1"/>
    <property type="molecule type" value="Genomic_DNA"/>
</dbReference>